<accession>A0A363UND0</accession>
<evidence type="ECO:0000256" key="11">
    <source>
        <dbReference type="SAM" id="Phobius"/>
    </source>
</evidence>
<dbReference type="Gene3D" id="3.10.170.10">
    <property type="match status" value="1"/>
</dbReference>
<keyword evidence="17" id="KW-1185">Reference proteome</keyword>
<evidence type="ECO:0000256" key="12">
    <source>
        <dbReference type="SAM" id="SignalP"/>
    </source>
</evidence>
<sequence>MGWMTGNNLMMTTRLLAPALAALSLLAATASASPDRGVRLAQLQAQAGDALTVVHRPHQQFALLRAASDQPLIALDASAPPLERALQALGQFGETLGVQRADQAFVLNRVSHDAAGGTHVHLDQVHRGVPVFAARVVVHLDDRGARGISGVVIEGLEALNTAPYKSAAQAESRALAMARKHHSGANPVVESTRLVYYRHGLLRGIPGSNHLAYEVNVVDAYRRAEDPVREQIIVDANSGVVLNRIDRIHRTLNREIYTPTLDVPPVVTEGSALAPADPEFAGDVTGSSRIPATPTDNLYIFAGGTYALYDNMFGYAGYDHGAVAPEEQVQRSVYLINQNCPNAYWDGVSTNYCPGFDADDIVSHEWSHGYTEYTHGLIYQYQSGALNESYSDIYGEMYDLINGLEGPLGATLTEGEYFENGGSRWVLGEDLSEAAAGLLLRDMWDPDNFGANVPILGIPVLSTPSPGSVITSENYYCATGDNGGVHTNSGVPNHAFAMLADGKSFNGVDIPAIGMIKAAHIYFHAATHYQTPSTTFPQHADALEQSCADLTGVPLNDYFGEVSGDIITAADCDAVAAAMLAVEMREDPTEKCGYLPVLAPEAETPAICGEDEVASVSFSEDFESGSLPADWVLTSVGATADWPDTHWEISADVPGDRSAYAAFALDSLEGSCAPGGDISGQFSMDTPAITVNDTDTHFEFTHFVQTETSWDGGNLMVSVNGSAFSVVDAAAFVHNPHGAPLNDATVDGNTNPKAGEAAWHGSDQGFATGSWGTTIVDLTQLASAGDTVQFRWDFGQDGCNGNLGWFVDDVKVLGCVADVGNGSGGSNGGSGGGSGGGSSPDSVSGGGSLTGGASLALLLMAGARLRRRRRHMN</sequence>
<dbReference type="GO" id="GO:0046872">
    <property type="term" value="F:metal ion binding"/>
    <property type="evidence" value="ECO:0007669"/>
    <property type="project" value="UniProtKB-KW"/>
</dbReference>
<feature type="chain" id="PRO_5016743470" evidence="12">
    <location>
        <begin position="33"/>
        <end position="873"/>
    </location>
</feature>
<dbReference type="InterPro" id="IPR011096">
    <property type="entry name" value="FTP_domain"/>
</dbReference>
<evidence type="ECO:0000256" key="2">
    <source>
        <dbReference type="ARBA" id="ARBA00022670"/>
    </source>
</evidence>
<dbReference type="GO" id="GO:0006508">
    <property type="term" value="P:proteolysis"/>
    <property type="evidence" value="ECO:0007669"/>
    <property type="project" value="UniProtKB-KW"/>
</dbReference>
<dbReference type="SUPFAM" id="SSF55486">
    <property type="entry name" value="Metalloproteases ('zincins'), catalytic domain"/>
    <property type="match status" value="1"/>
</dbReference>
<evidence type="ECO:0000313" key="16">
    <source>
        <dbReference type="EMBL" id="PWN56913.1"/>
    </source>
</evidence>
<keyword evidence="11" id="KW-1133">Transmembrane helix</keyword>
<protein>
    <submittedName>
        <fullName evidence="16">Uncharacterized protein</fullName>
    </submittedName>
</protein>
<feature type="active site" evidence="9">
    <location>
        <position position="365"/>
    </location>
</feature>
<keyword evidence="7" id="KW-0482">Metalloprotease</keyword>
<dbReference type="Pfam" id="PF01447">
    <property type="entry name" value="Peptidase_M4"/>
    <property type="match status" value="1"/>
</dbReference>
<dbReference type="PANTHER" id="PTHR33794">
    <property type="entry name" value="BACILLOLYSIN"/>
    <property type="match status" value="1"/>
</dbReference>
<keyword evidence="8" id="KW-0865">Zymogen</keyword>
<proteinExistence type="inferred from homology"/>
<keyword evidence="2" id="KW-0645">Protease</keyword>
<dbReference type="Pfam" id="PF07504">
    <property type="entry name" value="FTP"/>
    <property type="match status" value="1"/>
</dbReference>
<evidence type="ECO:0000259" key="13">
    <source>
        <dbReference type="Pfam" id="PF01447"/>
    </source>
</evidence>
<dbReference type="InterPro" id="IPR050728">
    <property type="entry name" value="Zinc_Metalloprotease_M4"/>
</dbReference>
<feature type="domain" description="Peptidase M4" evidence="13">
    <location>
        <begin position="300"/>
        <end position="372"/>
    </location>
</feature>
<keyword evidence="3" id="KW-0479">Metal-binding</keyword>
<feature type="signal peptide" evidence="12">
    <location>
        <begin position="1"/>
        <end position="32"/>
    </location>
</feature>
<keyword evidence="5" id="KW-0378">Hydrolase</keyword>
<dbReference type="InterPro" id="IPR001570">
    <property type="entry name" value="Peptidase_M4_C_domain"/>
</dbReference>
<evidence type="ECO:0000256" key="4">
    <source>
        <dbReference type="ARBA" id="ARBA00022729"/>
    </source>
</evidence>
<feature type="region of interest" description="Disordered" evidence="10">
    <location>
        <begin position="823"/>
        <end position="846"/>
    </location>
</feature>
<keyword evidence="4 12" id="KW-0732">Signal</keyword>
<comment type="similarity">
    <text evidence="1">Belongs to the peptidase M4 family.</text>
</comment>
<evidence type="ECO:0000259" key="14">
    <source>
        <dbReference type="Pfam" id="PF02868"/>
    </source>
</evidence>
<dbReference type="Gene3D" id="3.10.450.490">
    <property type="match status" value="1"/>
</dbReference>
<evidence type="ECO:0000256" key="1">
    <source>
        <dbReference type="ARBA" id="ARBA00009388"/>
    </source>
</evidence>
<evidence type="ECO:0000313" key="17">
    <source>
        <dbReference type="Proteomes" id="UP000251800"/>
    </source>
</evidence>
<dbReference type="GO" id="GO:0004222">
    <property type="term" value="F:metalloendopeptidase activity"/>
    <property type="evidence" value="ECO:0007669"/>
    <property type="project" value="InterPro"/>
</dbReference>
<feature type="domain" description="Peptidase M4 C-terminal" evidence="14">
    <location>
        <begin position="376"/>
        <end position="552"/>
    </location>
</feature>
<feature type="active site" description="Proton donor" evidence="9">
    <location>
        <position position="486"/>
    </location>
</feature>
<evidence type="ECO:0000256" key="8">
    <source>
        <dbReference type="ARBA" id="ARBA00023145"/>
    </source>
</evidence>
<keyword evidence="11" id="KW-0812">Transmembrane</keyword>
<feature type="domain" description="FTP" evidence="15">
    <location>
        <begin position="104"/>
        <end position="144"/>
    </location>
</feature>
<feature type="transmembrane region" description="Helical" evidence="11">
    <location>
        <begin position="843"/>
        <end position="863"/>
    </location>
</feature>
<keyword evidence="6" id="KW-0862">Zinc</keyword>
<keyword evidence="11" id="KW-0472">Membrane</keyword>
<dbReference type="Proteomes" id="UP000251800">
    <property type="component" value="Unassembled WGS sequence"/>
</dbReference>
<evidence type="ECO:0000256" key="9">
    <source>
        <dbReference type="PIRSR" id="PIRSR623612-1"/>
    </source>
</evidence>
<name>A0A363UND0_9GAMM</name>
<dbReference type="AlphaFoldDB" id="A0A363UND0"/>
<evidence type="ECO:0000256" key="5">
    <source>
        <dbReference type="ARBA" id="ARBA00022801"/>
    </source>
</evidence>
<dbReference type="EMBL" id="QEQK01000004">
    <property type="protein sequence ID" value="PWN56913.1"/>
    <property type="molecule type" value="Genomic_DNA"/>
</dbReference>
<dbReference type="InterPro" id="IPR023612">
    <property type="entry name" value="Peptidase_M4"/>
</dbReference>
<dbReference type="InterPro" id="IPR013856">
    <property type="entry name" value="Peptidase_M4_domain"/>
</dbReference>
<dbReference type="Gene3D" id="1.10.390.10">
    <property type="entry name" value="Neutral Protease Domain 2"/>
    <property type="match status" value="1"/>
</dbReference>
<evidence type="ECO:0000259" key="15">
    <source>
        <dbReference type="Pfam" id="PF07504"/>
    </source>
</evidence>
<dbReference type="PANTHER" id="PTHR33794:SF1">
    <property type="entry name" value="BACILLOLYSIN"/>
    <property type="match status" value="1"/>
</dbReference>
<evidence type="ECO:0000256" key="10">
    <source>
        <dbReference type="SAM" id="MobiDB-lite"/>
    </source>
</evidence>
<dbReference type="PRINTS" id="PR00730">
    <property type="entry name" value="THERMOLYSIN"/>
</dbReference>
<dbReference type="Pfam" id="PF02868">
    <property type="entry name" value="Peptidase_M4_C"/>
    <property type="match status" value="1"/>
</dbReference>
<reference evidence="16 17" key="1">
    <citation type="submission" date="2018-05" db="EMBL/GenBank/DDBJ databases">
        <title>Abyssibacter profundi OUC007T gen. nov., sp. nov, a marine bacterium isolated from seawater of the Mariana Trench.</title>
        <authorList>
            <person name="Zhou S."/>
        </authorList>
    </citation>
    <scope>NUCLEOTIDE SEQUENCE [LARGE SCALE GENOMIC DNA]</scope>
    <source>
        <strain evidence="16 17">OUC007</strain>
    </source>
</reference>
<comment type="caution">
    <text evidence="16">The sequence shown here is derived from an EMBL/GenBank/DDBJ whole genome shotgun (WGS) entry which is preliminary data.</text>
</comment>
<organism evidence="16 17">
    <name type="scientific">Abyssibacter profundi</name>
    <dbReference type="NCBI Taxonomy" id="2182787"/>
    <lineage>
        <taxon>Bacteria</taxon>
        <taxon>Pseudomonadati</taxon>
        <taxon>Pseudomonadota</taxon>
        <taxon>Gammaproteobacteria</taxon>
        <taxon>Chromatiales</taxon>
        <taxon>Oceanococcaceae</taxon>
        <taxon>Abyssibacter</taxon>
    </lineage>
</organism>
<dbReference type="OrthoDB" id="5378341at2"/>
<dbReference type="InterPro" id="IPR027268">
    <property type="entry name" value="Peptidase_M4/M1_CTD_sf"/>
</dbReference>
<gene>
    <name evidence="16" type="ORF">DEH80_05730</name>
</gene>
<evidence type="ECO:0000256" key="7">
    <source>
        <dbReference type="ARBA" id="ARBA00023049"/>
    </source>
</evidence>
<evidence type="ECO:0000256" key="6">
    <source>
        <dbReference type="ARBA" id="ARBA00022833"/>
    </source>
</evidence>
<evidence type="ECO:0000256" key="3">
    <source>
        <dbReference type="ARBA" id="ARBA00022723"/>
    </source>
</evidence>